<feature type="domain" description="Helitron helicase-like" evidence="1">
    <location>
        <begin position="2"/>
        <end position="166"/>
    </location>
</feature>
<organism evidence="2 3">
    <name type="scientific">Allacma fusca</name>
    <dbReference type="NCBI Taxonomy" id="39272"/>
    <lineage>
        <taxon>Eukaryota</taxon>
        <taxon>Metazoa</taxon>
        <taxon>Ecdysozoa</taxon>
        <taxon>Arthropoda</taxon>
        <taxon>Hexapoda</taxon>
        <taxon>Collembola</taxon>
        <taxon>Symphypleona</taxon>
        <taxon>Sminthuridae</taxon>
        <taxon>Allacma</taxon>
    </lineage>
</organism>
<gene>
    <name evidence="2" type="ORF">AFUS01_LOCUS31627</name>
</gene>
<reference evidence="2" key="1">
    <citation type="submission" date="2021-06" db="EMBL/GenBank/DDBJ databases">
        <authorList>
            <person name="Hodson N. C."/>
            <person name="Mongue J. A."/>
            <person name="Jaron S. K."/>
        </authorList>
    </citation>
    <scope>NUCLEOTIDE SEQUENCE</scope>
</reference>
<dbReference type="PANTHER" id="PTHR45786">
    <property type="entry name" value="DNA BINDING PROTEIN-LIKE"/>
    <property type="match status" value="1"/>
</dbReference>
<accession>A0A8J2PRP1</accession>
<protein>
    <recommendedName>
        <fullName evidence="1">Helitron helicase-like domain-containing protein</fullName>
    </recommendedName>
</protein>
<dbReference type="OrthoDB" id="7692063at2759"/>
<evidence type="ECO:0000259" key="1">
    <source>
        <dbReference type="Pfam" id="PF14214"/>
    </source>
</evidence>
<dbReference type="Pfam" id="PF14214">
    <property type="entry name" value="Helitron_like_N"/>
    <property type="match status" value="1"/>
</dbReference>
<feature type="non-terminal residue" evidence="2">
    <location>
        <position position="256"/>
    </location>
</feature>
<dbReference type="EMBL" id="CAJVCH010505667">
    <property type="protein sequence ID" value="CAG7821279.1"/>
    <property type="molecule type" value="Genomic_DNA"/>
</dbReference>
<comment type="caution">
    <text evidence="2">The sequence shown here is derived from an EMBL/GenBank/DDBJ whole genome shotgun (WGS) entry which is preliminary data.</text>
</comment>
<name>A0A8J2PRP1_9HEXA</name>
<keyword evidence="3" id="KW-1185">Reference proteome</keyword>
<evidence type="ECO:0000313" key="3">
    <source>
        <dbReference type="Proteomes" id="UP000708208"/>
    </source>
</evidence>
<dbReference type="Proteomes" id="UP000708208">
    <property type="component" value="Unassembled WGS sequence"/>
</dbReference>
<proteinExistence type="predicted"/>
<evidence type="ECO:0000313" key="2">
    <source>
        <dbReference type="EMBL" id="CAG7821279.1"/>
    </source>
</evidence>
<dbReference type="PANTHER" id="PTHR45786:SF74">
    <property type="entry name" value="ATP-DEPENDENT DNA HELICASE"/>
    <property type="match status" value="1"/>
</dbReference>
<dbReference type="InterPro" id="IPR025476">
    <property type="entry name" value="Helitron_helicase-like"/>
</dbReference>
<sequence>MGGKLTQQIAVDAYAKAEASRLNWIRTHQKDLRVEMYTGLLDHIENRANSEGIKAGKAVILPSSFMGSPRNMQQLYQDAIAIVRKYGKPDLFLTMTTNPNWDEIKENLLPGQSTSDRPDLVARVFNMKVNELLKQIKNDNILGAVVAYVYTIEYQKRSLPHIHMLIILHEDYKPKTTEIIDKYVSAEIPDKEVNPALYDRVLKHMIHGPCGNLNQRSPCMQNDKCMKDFPKPFINGTIANKDGYPVYRRRQAGVIM</sequence>
<dbReference type="AlphaFoldDB" id="A0A8J2PRP1"/>